<dbReference type="Pfam" id="PF00656">
    <property type="entry name" value="Peptidase_C14"/>
    <property type="match status" value="1"/>
</dbReference>
<dbReference type="GO" id="GO:0004197">
    <property type="term" value="F:cysteine-type endopeptidase activity"/>
    <property type="evidence" value="ECO:0007669"/>
    <property type="project" value="InterPro"/>
</dbReference>
<dbReference type="InterPro" id="IPR052039">
    <property type="entry name" value="Caspase-related_regulators"/>
</dbReference>
<dbReference type="GO" id="GO:0006508">
    <property type="term" value="P:proteolysis"/>
    <property type="evidence" value="ECO:0007669"/>
    <property type="project" value="InterPro"/>
</dbReference>
<dbReference type="InterPro" id="IPR011600">
    <property type="entry name" value="Pept_C14_caspase"/>
</dbReference>
<name>A0A7S0HUI3_9CRYP</name>
<dbReference type="Gene3D" id="3.40.50.1460">
    <property type="match status" value="1"/>
</dbReference>
<feature type="domain" description="Peptidase C14 caspase" evidence="1">
    <location>
        <begin position="3"/>
        <end position="166"/>
    </location>
</feature>
<gene>
    <name evidence="2" type="ORF">HPHI1048_LOCUS17666</name>
</gene>
<dbReference type="PANTHER" id="PTHR22576">
    <property type="entry name" value="MUCOSA ASSOCIATED LYMPHOID TISSUE LYMPHOMA TRANSLOCATION PROTEIN 1/PARACASPASE"/>
    <property type="match status" value="1"/>
</dbReference>
<organism evidence="2">
    <name type="scientific">Hanusia phi</name>
    <dbReference type="NCBI Taxonomy" id="3032"/>
    <lineage>
        <taxon>Eukaryota</taxon>
        <taxon>Cryptophyceae</taxon>
        <taxon>Pyrenomonadales</taxon>
        <taxon>Geminigeraceae</taxon>
        <taxon>Hanusia</taxon>
    </lineage>
</organism>
<evidence type="ECO:0000259" key="1">
    <source>
        <dbReference type="Pfam" id="PF00656"/>
    </source>
</evidence>
<proteinExistence type="predicted"/>
<sequence length="174" mass="19097">MFSFVGHATEINGKLFLIPAGLKLKDTANLKSDDDLERHLRRHALLFDEVQAILRQVRRGQKPTVFVLDCCRSNGFYSTRAPAEDKMAAPSPDLINSCIIFSTQSGQVAFDGDPGRGGPFMSAFADSILLPNASLDDIMIETRKRVIQSTNEVQMAPAYSALTEKFVFNPGDGS</sequence>
<protein>
    <recommendedName>
        <fullName evidence="1">Peptidase C14 caspase domain-containing protein</fullName>
    </recommendedName>
</protein>
<reference evidence="2" key="1">
    <citation type="submission" date="2021-01" db="EMBL/GenBank/DDBJ databases">
        <authorList>
            <person name="Corre E."/>
            <person name="Pelletier E."/>
            <person name="Niang G."/>
            <person name="Scheremetjew M."/>
            <person name="Finn R."/>
            <person name="Kale V."/>
            <person name="Holt S."/>
            <person name="Cochrane G."/>
            <person name="Meng A."/>
            <person name="Brown T."/>
            <person name="Cohen L."/>
        </authorList>
    </citation>
    <scope>NUCLEOTIDE SEQUENCE</scope>
    <source>
        <strain evidence="2">CCMP325</strain>
    </source>
</reference>
<evidence type="ECO:0000313" key="2">
    <source>
        <dbReference type="EMBL" id="CAD8497427.1"/>
    </source>
</evidence>
<dbReference type="AlphaFoldDB" id="A0A7S0HUI3"/>
<accession>A0A7S0HUI3</accession>
<dbReference type="EMBL" id="HBEO01026227">
    <property type="protein sequence ID" value="CAD8497427.1"/>
    <property type="molecule type" value="Transcribed_RNA"/>
</dbReference>
<dbReference type="InterPro" id="IPR029030">
    <property type="entry name" value="Caspase-like_dom_sf"/>
</dbReference>
<dbReference type="PANTHER" id="PTHR22576:SF37">
    <property type="entry name" value="MUCOSA-ASSOCIATED LYMPHOID TISSUE LYMPHOMA TRANSLOCATION PROTEIN 1"/>
    <property type="match status" value="1"/>
</dbReference>
<dbReference type="SUPFAM" id="SSF52129">
    <property type="entry name" value="Caspase-like"/>
    <property type="match status" value="1"/>
</dbReference>